<keyword evidence="2" id="KW-0472">Membrane</keyword>
<feature type="transmembrane region" description="Helical" evidence="2">
    <location>
        <begin position="21"/>
        <end position="40"/>
    </location>
</feature>
<feature type="transmembrane region" description="Helical" evidence="2">
    <location>
        <begin position="52"/>
        <end position="73"/>
    </location>
</feature>
<organism evidence="3 4">
    <name type="scientific">Verticillium longisporum</name>
    <name type="common">Verticillium dahliae var. longisporum</name>
    <dbReference type="NCBI Taxonomy" id="100787"/>
    <lineage>
        <taxon>Eukaryota</taxon>
        <taxon>Fungi</taxon>
        <taxon>Dikarya</taxon>
        <taxon>Ascomycota</taxon>
        <taxon>Pezizomycotina</taxon>
        <taxon>Sordariomycetes</taxon>
        <taxon>Hypocreomycetidae</taxon>
        <taxon>Glomerellales</taxon>
        <taxon>Plectosphaerellaceae</taxon>
        <taxon>Verticillium</taxon>
    </lineage>
</organism>
<comment type="caution">
    <text evidence="3">The sequence shown here is derived from an EMBL/GenBank/DDBJ whole genome shotgun (WGS) entry which is preliminary data.</text>
</comment>
<dbReference type="OrthoDB" id="10387423at2759"/>
<evidence type="ECO:0000256" key="1">
    <source>
        <dbReference type="SAM" id="Coils"/>
    </source>
</evidence>
<feature type="coiled-coil region" evidence="1">
    <location>
        <begin position="131"/>
        <end position="172"/>
    </location>
</feature>
<evidence type="ECO:0000313" key="3">
    <source>
        <dbReference type="EMBL" id="KAG7141835.1"/>
    </source>
</evidence>
<name>A0A8I2ZYS1_VERLO</name>
<dbReference type="EMBL" id="JAEMWZ010000025">
    <property type="protein sequence ID" value="KAG7141835.1"/>
    <property type="molecule type" value="Genomic_DNA"/>
</dbReference>
<sequence length="363" mass="38726">MNAMIMTPHKILRTTREDGPFWAGPLLALIALATAIYILLSTFVDLALSPYSAHLSGAFFGILLYHIIEVVLIRPLSSGVPGPLFHPASAPVPAITSVSKATQAGESCIREAGFPTCGRPAFCCKRATKDLSAACLANSRLKKQVAALEDQVKTLRKSAQAADAQAQAQEQRLASASLAHEAELARVRTHAKRMMAAAAKHEAARSKRAAKIKARDAAGASAAQETVRAELAELEEMRRELVVFRPDPFARATIEALKREKGELVARNALLEATAGPLPLLDVSASQTNAPLEAPVCAELEEMRRELVMFRPDPFARATIEALKREKGELVARIALLEAAAGPLPLLDVSAPPMALLGASVCA</sequence>
<protein>
    <submittedName>
        <fullName evidence="3">Uncharacterized protein</fullName>
    </submittedName>
</protein>
<evidence type="ECO:0000256" key="2">
    <source>
        <dbReference type="SAM" id="Phobius"/>
    </source>
</evidence>
<dbReference type="AlphaFoldDB" id="A0A8I2ZYS1"/>
<accession>A0A8I2ZYS1</accession>
<proteinExistence type="predicted"/>
<evidence type="ECO:0000313" key="4">
    <source>
        <dbReference type="Proteomes" id="UP000689129"/>
    </source>
</evidence>
<keyword evidence="1" id="KW-0175">Coiled coil</keyword>
<keyword evidence="2" id="KW-0812">Transmembrane</keyword>
<gene>
    <name evidence="3" type="ORF">HYQ45_001681</name>
</gene>
<keyword evidence="2" id="KW-1133">Transmembrane helix</keyword>
<dbReference type="Proteomes" id="UP000689129">
    <property type="component" value="Unassembled WGS sequence"/>
</dbReference>
<feature type="coiled-coil region" evidence="1">
    <location>
        <begin position="220"/>
        <end position="274"/>
    </location>
</feature>
<reference evidence="3" key="1">
    <citation type="journal article" date="2021" name="Mol. Plant Pathol.">
        <title>A 20-kb lineage-specific genomic region tames virulence in pathogenic amphidiploid Verticillium longisporum.</title>
        <authorList>
            <person name="Harting R."/>
            <person name="Starke J."/>
            <person name="Kusch H."/>
            <person name="Poggeler S."/>
            <person name="Maurus I."/>
            <person name="Schluter R."/>
            <person name="Landesfeind M."/>
            <person name="Bulla I."/>
            <person name="Nowrousian M."/>
            <person name="de Jonge R."/>
            <person name="Stahlhut G."/>
            <person name="Hoff K.J."/>
            <person name="Asshauer K.P."/>
            <person name="Thurmer A."/>
            <person name="Stanke M."/>
            <person name="Daniel R."/>
            <person name="Morgenstern B."/>
            <person name="Thomma B.P.H.J."/>
            <person name="Kronstad J.W."/>
            <person name="Braus-Stromeyer S.A."/>
            <person name="Braus G.H."/>
        </authorList>
    </citation>
    <scope>NUCLEOTIDE SEQUENCE</scope>
    <source>
        <strain evidence="3">Vl32</strain>
    </source>
</reference>